<evidence type="ECO:0000313" key="2">
    <source>
        <dbReference type="Proteomes" id="UP001159428"/>
    </source>
</evidence>
<sequence length="116" mass="12606">MDCVCTLRKCTTFFYKGLQNNRRGVSFAKFNQMKDCVVKVVKCCADSLTESSIRRIVDQSFDSSVCLEGPPLIPSSSAALLPCSSSFVTKANAVGGPFGKYSSQTNRIPLFAGEFV</sequence>
<gene>
    <name evidence="1" type="ORF">PMEA_00027226</name>
</gene>
<proteinExistence type="predicted"/>
<protein>
    <submittedName>
        <fullName evidence="1">Uncharacterized protein</fullName>
    </submittedName>
</protein>
<reference evidence="1 2" key="1">
    <citation type="submission" date="2022-05" db="EMBL/GenBank/DDBJ databases">
        <authorList>
            <consortium name="Genoscope - CEA"/>
            <person name="William W."/>
        </authorList>
    </citation>
    <scope>NUCLEOTIDE SEQUENCE [LARGE SCALE GENOMIC DNA]</scope>
</reference>
<dbReference type="AlphaFoldDB" id="A0AAU9XPA4"/>
<keyword evidence="2" id="KW-1185">Reference proteome</keyword>
<comment type="caution">
    <text evidence="1">The sequence shown here is derived from an EMBL/GenBank/DDBJ whole genome shotgun (WGS) entry which is preliminary data.</text>
</comment>
<organism evidence="1 2">
    <name type="scientific">Pocillopora meandrina</name>
    <dbReference type="NCBI Taxonomy" id="46732"/>
    <lineage>
        <taxon>Eukaryota</taxon>
        <taxon>Metazoa</taxon>
        <taxon>Cnidaria</taxon>
        <taxon>Anthozoa</taxon>
        <taxon>Hexacorallia</taxon>
        <taxon>Scleractinia</taxon>
        <taxon>Astrocoeniina</taxon>
        <taxon>Pocilloporidae</taxon>
        <taxon>Pocillopora</taxon>
    </lineage>
</organism>
<evidence type="ECO:0000313" key="1">
    <source>
        <dbReference type="EMBL" id="CAH3153700.1"/>
    </source>
</evidence>
<dbReference type="Proteomes" id="UP001159428">
    <property type="component" value="Unassembled WGS sequence"/>
</dbReference>
<name>A0AAU9XPA4_9CNID</name>
<dbReference type="EMBL" id="CALNXJ010000054">
    <property type="protein sequence ID" value="CAH3153700.1"/>
    <property type="molecule type" value="Genomic_DNA"/>
</dbReference>
<accession>A0AAU9XPA4</accession>